<evidence type="ECO:0000313" key="13">
    <source>
        <dbReference type="Proteomes" id="UP000015380"/>
    </source>
</evidence>
<feature type="domain" description="HemY N-terminal" evidence="11">
    <location>
        <begin position="26"/>
        <end position="132"/>
    </location>
</feature>
<keyword evidence="4" id="KW-1003">Cell membrane</keyword>
<dbReference type="GO" id="GO:0006779">
    <property type="term" value="P:porphyrin-containing compound biosynthetic process"/>
    <property type="evidence" value="ECO:0007669"/>
    <property type="project" value="UniProtKB-KW"/>
</dbReference>
<evidence type="ECO:0000256" key="1">
    <source>
        <dbReference type="ARBA" id="ARBA00002962"/>
    </source>
</evidence>
<keyword evidence="8 10" id="KW-0472">Membrane</keyword>
<reference evidence="13" key="2">
    <citation type="journal article" date="2016" name="Environ. Microbiol. Rep.">
        <title>Analysis of defence systems and a conjugative IncP-1 plasmid in the marine polyaromatic hydrocarbons-degrading bacterium Cycloclasticus sp. 78-ME.</title>
        <authorList>
            <person name="Yakimov M.M."/>
            <person name="Crisafi F."/>
            <person name="Messina E."/>
            <person name="Smedile F."/>
            <person name="Lopatina A."/>
            <person name="Denaro R."/>
            <person name="Pieper D.H."/>
            <person name="Golyshin P.N."/>
            <person name="Giuliano L."/>
        </authorList>
    </citation>
    <scope>NUCLEOTIDE SEQUENCE [LARGE SCALE GENOMIC DNA]</scope>
    <source>
        <strain evidence="13">78-ME</strain>
    </source>
</reference>
<reference evidence="12 13" key="1">
    <citation type="submission" date="2013-05" db="EMBL/GenBank/DDBJ databases">
        <title>Between feast and famine: a lifestyle of most important marine PAH-degrading bacterium Cycloclasticus sp. 7ME.</title>
        <authorList>
            <person name="Yakimov M.M."/>
            <person name="Messina E."/>
            <person name="Genovese M."/>
            <person name="Denaro R."/>
            <person name="Crisafi F."/>
            <person name="Russo D."/>
            <person name="Cappello S."/>
            <person name="Santisi S."/>
            <person name="Smedile F."/>
            <person name="Golyshina O.V."/>
            <person name="Tran H."/>
            <person name="Pieper D.H."/>
            <person name="Golyshin P.N."/>
            <person name="Giuliano L."/>
        </authorList>
    </citation>
    <scope>NUCLEOTIDE SEQUENCE [LARGE SCALE GENOMIC DNA]</scope>
    <source>
        <strain evidence="12 13">78-ME</strain>
    </source>
</reference>
<evidence type="ECO:0000256" key="3">
    <source>
        <dbReference type="ARBA" id="ARBA00004744"/>
    </source>
</evidence>
<dbReference type="InterPro" id="IPR010817">
    <property type="entry name" value="HemY_N"/>
</dbReference>
<dbReference type="GO" id="GO:0005886">
    <property type="term" value="C:plasma membrane"/>
    <property type="evidence" value="ECO:0007669"/>
    <property type="project" value="UniProtKB-SubCell"/>
</dbReference>
<evidence type="ECO:0000256" key="2">
    <source>
        <dbReference type="ARBA" id="ARBA00004429"/>
    </source>
</evidence>
<evidence type="ECO:0000313" key="12">
    <source>
        <dbReference type="EMBL" id="AGS38681.1"/>
    </source>
</evidence>
<protein>
    <submittedName>
        <fullName evidence="12">Heme biosynthesis protein HemY</fullName>
    </submittedName>
</protein>
<dbReference type="InterPro" id="IPR005254">
    <property type="entry name" value="Heme_biosyn_assoc_TPR_pro"/>
</dbReference>
<comment type="pathway">
    <text evidence="3">Porphyrin-containing compound metabolism; protoheme biosynthesis.</text>
</comment>
<dbReference type="SUPFAM" id="SSF48452">
    <property type="entry name" value="TPR-like"/>
    <property type="match status" value="2"/>
</dbReference>
<dbReference type="AlphaFoldDB" id="S5T4E6"/>
<proteinExistence type="predicted"/>
<dbReference type="PATRIC" id="fig|1198232.3.peg.343"/>
<sequence>MKLILLLILALVIASGLAYQVHLEPGYALLTYGHVSIETSLAVLLFVTLIIFIGFYFSLRALLTLKRSPKSISRWNQKRKTTRSQKEINKGLINSAEGNWQRSEKLLVKHAEQSDTPLLNYLSAAHAAQSQGAYNRRDEYLFKAGKTLPDQIHAIQLTRAKLQLAAGQFEQALATLQQLRTATPNHPIVLTLLMKTHLQLNEWEALYHLLPSIKNNRKIASQEWLPVEEKVLTQLFSNNLESGQLTLSMIWKALDKKQKLNPRYLIAYTSQLIRTGDNASAEELLIKGLNAQANPDLLARYMQLTIPAEKKQQQLEKWLRKHGASSEFFNALAQLCIEQEHWSKAKSYLDDSISLQPSSLAYLLLGQVQEQLGDPNNEASAHYKTGLELSINANKLNLAPSTSQSS</sequence>
<evidence type="ECO:0000256" key="4">
    <source>
        <dbReference type="ARBA" id="ARBA00022475"/>
    </source>
</evidence>
<keyword evidence="6 10" id="KW-0812">Transmembrane</keyword>
<evidence type="ECO:0000256" key="6">
    <source>
        <dbReference type="ARBA" id="ARBA00022692"/>
    </source>
</evidence>
<evidence type="ECO:0000259" key="11">
    <source>
        <dbReference type="Pfam" id="PF07219"/>
    </source>
</evidence>
<keyword evidence="5" id="KW-0997">Cell inner membrane</keyword>
<dbReference type="Pfam" id="PF07219">
    <property type="entry name" value="HemY_N"/>
    <property type="match status" value="1"/>
</dbReference>
<dbReference type="Gene3D" id="1.25.40.10">
    <property type="entry name" value="Tetratricopeptide repeat domain"/>
    <property type="match status" value="2"/>
</dbReference>
<dbReference type="EMBL" id="CP005996">
    <property type="protein sequence ID" value="AGS38681.1"/>
    <property type="molecule type" value="Genomic_DNA"/>
</dbReference>
<evidence type="ECO:0000256" key="5">
    <source>
        <dbReference type="ARBA" id="ARBA00022519"/>
    </source>
</evidence>
<comment type="function">
    <text evidence="1">Involved in a late step of protoheme IX synthesis.</text>
</comment>
<dbReference type="KEGG" id="cza:CYCME_0339"/>
<evidence type="ECO:0000256" key="9">
    <source>
        <dbReference type="ARBA" id="ARBA00023244"/>
    </source>
</evidence>
<gene>
    <name evidence="12" type="ORF">CYCME_0339</name>
</gene>
<evidence type="ECO:0000256" key="7">
    <source>
        <dbReference type="ARBA" id="ARBA00022989"/>
    </source>
</evidence>
<dbReference type="UniPathway" id="UPA00252"/>
<evidence type="ECO:0000256" key="8">
    <source>
        <dbReference type="ARBA" id="ARBA00023136"/>
    </source>
</evidence>
<dbReference type="eggNOG" id="COG3071">
    <property type="taxonomic scope" value="Bacteria"/>
</dbReference>
<feature type="transmembrane region" description="Helical" evidence="10">
    <location>
        <begin position="42"/>
        <end position="63"/>
    </location>
</feature>
<keyword evidence="9" id="KW-0627">Porphyrin biosynthesis</keyword>
<dbReference type="RefSeq" id="WP_020931935.1">
    <property type="nucleotide sequence ID" value="NC_021917.1"/>
</dbReference>
<dbReference type="HOGENOM" id="CLU_037501_2_1_6"/>
<keyword evidence="13" id="KW-1185">Reference proteome</keyword>
<evidence type="ECO:0000256" key="10">
    <source>
        <dbReference type="SAM" id="Phobius"/>
    </source>
</evidence>
<dbReference type="GO" id="GO:0042168">
    <property type="term" value="P:heme metabolic process"/>
    <property type="evidence" value="ECO:0007669"/>
    <property type="project" value="InterPro"/>
</dbReference>
<comment type="subcellular location">
    <subcellularLocation>
        <location evidence="2">Cell inner membrane</location>
        <topology evidence="2">Multi-pass membrane protein</topology>
    </subcellularLocation>
</comment>
<dbReference type="InterPro" id="IPR011990">
    <property type="entry name" value="TPR-like_helical_dom_sf"/>
</dbReference>
<accession>S5T4E6</accession>
<keyword evidence="7 10" id="KW-1133">Transmembrane helix</keyword>
<dbReference type="NCBIfam" id="TIGR00540">
    <property type="entry name" value="TPR_hemY_coli"/>
    <property type="match status" value="1"/>
</dbReference>
<dbReference type="Proteomes" id="UP000015380">
    <property type="component" value="Chromosome"/>
</dbReference>
<name>S5T4E6_9GAMM</name>
<organism evidence="12 13">
    <name type="scientific">Cycloclasticus zancles 78-ME</name>
    <dbReference type="NCBI Taxonomy" id="1198232"/>
    <lineage>
        <taxon>Bacteria</taxon>
        <taxon>Pseudomonadati</taxon>
        <taxon>Pseudomonadota</taxon>
        <taxon>Gammaproteobacteria</taxon>
        <taxon>Thiotrichales</taxon>
        <taxon>Piscirickettsiaceae</taxon>
        <taxon>Cycloclasticus</taxon>
    </lineage>
</organism>